<sequence length="358" mass="41028">MNLLDLPNELLCSLPNYMRDIEDFVNAASTCRKLRDVCHAAHPNTILRLAASSAPTFFSPHPYFLVAATCRQVADWAVGDTEKTAQLNEAFQGGIDGLYDLCIAKAGLTLPEISRLHLSRFTIFNPLGDKIDKMAGRQWYATPNFWEGGVSEPNTVDTDVDRAVFQILIYSELFSGFMKAVLEPEKQLPKFDLDTRFEYIKYCVPDWNCARGYEGMRSFATGPYDPSFQAMGKGFWPPADQVALSHILSCSRWTRLWDHVLEHIGPAFEEDWKQELWRNAPLTLGWEWFQLVTVFAERELSDKWRARLSDVRSQVDALDGQRHVPQKRVFTKRHIEIYDIPILGREVEIPMAAYYPPV</sequence>
<accession>A0A1Y2EHJ7</accession>
<gene>
    <name evidence="1" type="ORF">BCR38DRAFT_421544</name>
</gene>
<reference evidence="1 2" key="1">
    <citation type="submission" date="2016-07" db="EMBL/GenBank/DDBJ databases">
        <title>Pervasive Adenine N6-methylation of Active Genes in Fungi.</title>
        <authorList>
            <consortium name="DOE Joint Genome Institute"/>
            <person name="Mondo S.J."/>
            <person name="Dannebaum R.O."/>
            <person name="Kuo R.C."/>
            <person name="Labutti K."/>
            <person name="Haridas S."/>
            <person name="Kuo A."/>
            <person name="Salamov A."/>
            <person name="Ahrendt S.R."/>
            <person name="Lipzen A."/>
            <person name="Sullivan W."/>
            <person name="Andreopoulos W.B."/>
            <person name="Clum A."/>
            <person name="Lindquist E."/>
            <person name="Daum C."/>
            <person name="Ramamoorthy G.K."/>
            <person name="Gryganskyi A."/>
            <person name="Culley D."/>
            <person name="Magnuson J.K."/>
            <person name="James T.Y."/>
            <person name="O'Malley M.A."/>
            <person name="Stajich J.E."/>
            <person name="Spatafora J.W."/>
            <person name="Visel A."/>
            <person name="Grigoriev I.V."/>
        </authorList>
    </citation>
    <scope>NUCLEOTIDE SEQUENCE [LARGE SCALE GENOMIC DNA]</scope>
    <source>
        <strain evidence="1 2">CBS 129021</strain>
    </source>
</reference>
<dbReference type="EMBL" id="MCFJ01000002">
    <property type="protein sequence ID" value="ORY70255.1"/>
    <property type="molecule type" value="Genomic_DNA"/>
</dbReference>
<dbReference type="RefSeq" id="XP_040720205.1">
    <property type="nucleotide sequence ID" value="XM_040859445.1"/>
</dbReference>
<dbReference type="OrthoDB" id="2853639at2759"/>
<dbReference type="AlphaFoldDB" id="A0A1Y2EHJ7"/>
<proteinExistence type="predicted"/>
<keyword evidence="2" id="KW-1185">Reference proteome</keyword>
<protein>
    <recommendedName>
        <fullName evidence="3">F-box domain-containing protein</fullName>
    </recommendedName>
</protein>
<organism evidence="1 2">
    <name type="scientific">Pseudomassariella vexata</name>
    <dbReference type="NCBI Taxonomy" id="1141098"/>
    <lineage>
        <taxon>Eukaryota</taxon>
        <taxon>Fungi</taxon>
        <taxon>Dikarya</taxon>
        <taxon>Ascomycota</taxon>
        <taxon>Pezizomycotina</taxon>
        <taxon>Sordariomycetes</taxon>
        <taxon>Xylariomycetidae</taxon>
        <taxon>Amphisphaeriales</taxon>
        <taxon>Pseudomassariaceae</taxon>
        <taxon>Pseudomassariella</taxon>
    </lineage>
</organism>
<name>A0A1Y2EHJ7_9PEZI</name>
<dbReference type="GeneID" id="63775657"/>
<evidence type="ECO:0000313" key="2">
    <source>
        <dbReference type="Proteomes" id="UP000193689"/>
    </source>
</evidence>
<dbReference type="STRING" id="1141098.A0A1Y2EHJ7"/>
<dbReference type="Proteomes" id="UP000193689">
    <property type="component" value="Unassembled WGS sequence"/>
</dbReference>
<evidence type="ECO:0008006" key="3">
    <source>
        <dbReference type="Google" id="ProtNLM"/>
    </source>
</evidence>
<comment type="caution">
    <text evidence="1">The sequence shown here is derived from an EMBL/GenBank/DDBJ whole genome shotgun (WGS) entry which is preliminary data.</text>
</comment>
<evidence type="ECO:0000313" key="1">
    <source>
        <dbReference type="EMBL" id="ORY70255.1"/>
    </source>
</evidence>
<dbReference type="InParanoid" id="A0A1Y2EHJ7"/>